<evidence type="ECO:0000256" key="1">
    <source>
        <dbReference type="SAM" id="Phobius"/>
    </source>
</evidence>
<protein>
    <recommendedName>
        <fullName evidence="2">DUF6533 domain-containing protein</fullName>
    </recommendedName>
</protein>
<accession>A0A9P5TQP7</accession>
<organism evidence="3 4">
    <name type="scientific">Gymnopilus junonius</name>
    <name type="common">Spectacular rustgill mushroom</name>
    <name type="synonym">Gymnopilus spectabilis subsp. junonius</name>
    <dbReference type="NCBI Taxonomy" id="109634"/>
    <lineage>
        <taxon>Eukaryota</taxon>
        <taxon>Fungi</taxon>
        <taxon>Dikarya</taxon>
        <taxon>Basidiomycota</taxon>
        <taxon>Agaricomycotina</taxon>
        <taxon>Agaricomycetes</taxon>
        <taxon>Agaricomycetidae</taxon>
        <taxon>Agaricales</taxon>
        <taxon>Agaricineae</taxon>
        <taxon>Hymenogastraceae</taxon>
        <taxon>Gymnopilus</taxon>
    </lineage>
</organism>
<dbReference type="EMBL" id="JADNYJ010000027">
    <property type="protein sequence ID" value="KAF8904058.1"/>
    <property type="molecule type" value="Genomic_DNA"/>
</dbReference>
<keyword evidence="4" id="KW-1185">Reference proteome</keyword>
<dbReference type="Proteomes" id="UP000724874">
    <property type="component" value="Unassembled WGS sequence"/>
</dbReference>
<name>A0A9P5TQP7_GYMJU</name>
<reference evidence="3" key="1">
    <citation type="submission" date="2020-11" db="EMBL/GenBank/DDBJ databases">
        <authorList>
            <consortium name="DOE Joint Genome Institute"/>
            <person name="Ahrendt S."/>
            <person name="Riley R."/>
            <person name="Andreopoulos W."/>
            <person name="LaButti K."/>
            <person name="Pangilinan J."/>
            <person name="Ruiz-duenas F.J."/>
            <person name="Barrasa J.M."/>
            <person name="Sanchez-Garcia M."/>
            <person name="Camarero S."/>
            <person name="Miyauchi S."/>
            <person name="Serrano A."/>
            <person name="Linde D."/>
            <person name="Babiker R."/>
            <person name="Drula E."/>
            <person name="Ayuso-Fernandez I."/>
            <person name="Pacheco R."/>
            <person name="Padilla G."/>
            <person name="Ferreira P."/>
            <person name="Barriuso J."/>
            <person name="Kellner H."/>
            <person name="Castanera R."/>
            <person name="Alfaro M."/>
            <person name="Ramirez L."/>
            <person name="Pisabarro A.G."/>
            <person name="Kuo A."/>
            <person name="Tritt A."/>
            <person name="Lipzen A."/>
            <person name="He G."/>
            <person name="Yan M."/>
            <person name="Ng V."/>
            <person name="Cullen D."/>
            <person name="Martin F."/>
            <person name="Rosso M.-N."/>
            <person name="Henrissat B."/>
            <person name="Hibbett D."/>
            <person name="Martinez A.T."/>
            <person name="Grigoriev I.V."/>
        </authorList>
    </citation>
    <scope>NUCLEOTIDE SEQUENCE</scope>
    <source>
        <strain evidence="3">AH 44721</strain>
    </source>
</reference>
<feature type="transmembrane region" description="Helical" evidence="1">
    <location>
        <begin position="15"/>
        <end position="34"/>
    </location>
</feature>
<feature type="transmembrane region" description="Helical" evidence="1">
    <location>
        <begin position="122"/>
        <end position="142"/>
    </location>
</feature>
<feature type="transmembrane region" description="Helical" evidence="1">
    <location>
        <begin position="54"/>
        <end position="77"/>
    </location>
</feature>
<keyword evidence="1" id="KW-0812">Transmembrane</keyword>
<feature type="transmembrane region" description="Helical" evidence="1">
    <location>
        <begin position="214"/>
        <end position="235"/>
    </location>
</feature>
<evidence type="ECO:0000313" key="3">
    <source>
        <dbReference type="EMBL" id="KAF8904058.1"/>
    </source>
</evidence>
<sequence>MIMTDQKIPGVLDDIFAMYRTNFMGFASFTLLVWDHVDTFVAEVEYIWKGRKTLLVYLFLINRYLTPLGFMVNLFAYLSPVWTPERCTRFIRFEGSMTVVGINIVALMMFLRVYALYKGRNFILGVVIFIYLCQLSVNAWLLTKGVAVAHNPQSGVHACTMIFDPSISAIASSSAWLPLLYDTVVLGLTLNRTIPSLRNRNTFYIMKRLLEDGLIYYTAIFSVTAVLTIMIIAAPPDIKNISAQLELLLTVTMMSRITLNLKRSVKKLNDTTVVRAELPSIFTQRSERIHANRDIKIITPGFNDGYREDEDEDELEMRSRENLPMPIITVVNPGGKRDVLTSRDKFDEEVASWGDVWGPLNNHTPMHIGIMDPIQEVESGDHVRFQAGIRLDPKDVS</sequence>
<feature type="transmembrane region" description="Helical" evidence="1">
    <location>
        <begin position="175"/>
        <end position="194"/>
    </location>
</feature>
<keyword evidence="1" id="KW-0472">Membrane</keyword>
<evidence type="ECO:0000313" key="4">
    <source>
        <dbReference type="Proteomes" id="UP000724874"/>
    </source>
</evidence>
<dbReference type="InterPro" id="IPR045340">
    <property type="entry name" value="DUF6533"/>
</dbReference>
<comment type="caution">
    <text evidence="3">The sequence shown here is derived from an EMBL/GenBank/DDBJ whole genome shotgun (WGS) entry which is preliminary data.</text>
</comment>
<gene>
    <name evidence="3" type="ORF">CPB84DRAFT_1773281</name>
</gene>
<feature type="transmembrane region" description="Helical" evidence="1">
    <location>
        <begin position="97"/>
        <end position="115"/>
    </location>
</feature>
<evidence type="ECO:0000259" key="2">
    <source>
        <dbReference type="Pfam" id="PF20151"/>
    </source>
</evidence>
<keyword evidence="1" id="KW-1133">Transmembrane helix</keyword>
<dbReference type="AlphaFoldDB" id="A0A9P5TQP7"/>
<dbReference type="OrthoDB" id="3354157at2759"/>
<feature type="domain" description="DUF6533" evidence="2">
    <location>
        <begin position="25"/>
        <end position="68"/>
    </location>
</feature>
<proteinExistence type="predicted"/>
<dbReference type="Pfam" id="PF20151">
    <property type="entry name" value="DUF6533"/>
    <property type="match status" value="1"/>
</dbReference>